<dbReference type="SUPFAM" id="SSF56784">
    <property type="entry name" value="HAD-like"/>
    <property type="match status" value="1"/>
</dbReference>
<dbReference type="Gene3D" id="1.10.150.240">
    <property type="entry name" value="Putative phosphatase, domain 2"/>
    <property type="match status" value="1"/>
</dbReference>
<protein>
    <submittedName>
        <fullName evidence="1">Phosphorylated carbohydrates phosphatase</fullName>
        <ecNumber evidence="1">3.1.3.-</ecNumber>
    </submittedName>
</protein>
<dbReference type="EMBL" id="VSSQ01000054">
    <property type="protein sequence ID" value="MPL70603.1"/>
    <property type="molecule type" value="Genomic_DNA"/>
</dbReference>
<dbReference type="GO" id="GO:0016787">
    <property type="term" value="F:hydrolase activity"/>
    <property type="evidence" value="ECO:0007669"/>
    <property type="project" value="UniProtKB-KW"/>
</dbReference>
<organism evidence="1">
    <name type="scientific">bioreactor metagenome</name>
    <dbReference type="NCBI Taxonomy" id="1076179"/>
    <lineage>
        <taxon>unclassified sequences</taxon>
        <taxon>metagenomes</taxon>
        <taxon>ecological metagenomes</taxon>
    </lineage>
</organism>
<dbReference type="EC" id="3.1.3.-" evidence="1"/>
<name>A0A644TUG8_9ZZZZ</name>
<dbReference type="InterPro" id="IPR023198">
    <property type="entry name" value="PGP-like_dom2"/>
</dbReference>
<dbReference type="PANTHER" id="PTHR18901:SF38">
    <property type="entry name" value="PSEUDOURIDINE-5'-PHOSPHATASE"/>
    <property type="match status" value="1"/>
</dbReference>
<evidence type="ECO:0000313" key="1">
    <source>
        <dbReference type="EMBL" id="MPL70603.1"/>
    </source>
</evidence>
<dbReference type="AlphaFoldDB" id="A0A644TUG8"/>
<reference evidence="1" key="1">
    <citation type="submission" date="2019-08" db="EMBL/GenBank/DDBJ databases">
        <authorList>
            <person name="Kucharzyk K."/>
            <person name="Murdoch R.W."/>
            <person name="Higgins S."/>
            <person name="Loffler F."/>
        </authorList>
    </citation>
    <scope>NUCLEOTIDE SEQUENCE</scope>
</reference>
<keyword evidence="1" id="KW-0378">Hydrolase</keyword>
<dbReference type="Pfam" id="PF00702">
    <property type="entry name" value="Hydrolase"/>
    <property type="match status" value="1"/>
</dbReference>
<dbReference type="InterPro" id="IPR023214">
    <property type="entry name" value="HAD_sf"/>
</dbReference>
<proteinExistence type="predicted"/>
<dbReference type="NCBIfam" id="TIGR01509">
    <property type="entry name" value="HAD-SF-IA-v3"/>
    <property type="match status" value="1"/>
</dbReference>
<dbReference type="InterPro" id="IPR036412">
    <property type="entry name" value="HAD-like_sf"/>
</dbReference>
<dbReference type="SFLD" id="SFLDG01129">
    <property type="entry name" value="C1.5:_HAD__Beta-PGM__Phosphata"/>
    <property type="match status" value="1"/>
</dbReference>
<comment type="caution">
    <text evidence="1">The sequence shown here is derived from an EMBL/GenBank/DDBJ whole genome shotgun (WGS) entry which is preliminary data.</text>
</comment>
<dbReference type="SFLD" id="SFLDS00003">
    <property type="entry name" value="Haloacid_Dehalogenase"/>
    <property type="match status" value="1"/>
</dbReference>
<gene>
    <name evidence="1" type="ORF">SDC9_16362</name>
</gene>
<dbReference type="PANTHER" id="PTHR18901">
    <property type="entry name" value="2-DEOXYGLUCOSE-6-PHOSPHATE PHOSPHATASE 2"/>
    <property type="match status" value="1"/>
</dbReference>
<dbReference type="PRINTS" id="PR00413">
    <property type="entry name" value="HADHALOGNASE"/>
</dbReference>
<accession>A0A644TUG8</accession>
<dbReference type="InterPro" id="IPR006439">
    <property type="entry name" value="HAD-SF_hydro_IA"/>
</dbReference>
<sequence>MIEVEGLAIRAVAFDMDGLMFDSERIAIGLWRAAGLSEGWEIPDPLLLGLVGHSSAEEKRLLVRSLGPEFPYDKVQARRLFLEAGYYRDNPIPLKPGLLELLGSLRRVGVPLAVATSTARPRVLPLMEKAGILKRFEFLLCGDEVDKPKPDPEIYLKTIGRLAVAPENCLVLEDSLAGVTAAHAAGARVIMVPDLIEPDPKARAMASRIFASLIDVRKYLGL</sequence>
<dbReference type="Gene3D" id="3.40.50.1000">
    <property type="entry name" value="HAD superfamily/HAD-like"/>
    <property type="match status" value="1"/>
</dbReference>